<dbReference type="InterPro" id="IPR030394">
    <property type="entry name" value="G_HFLX_dom"/>
</dbReference>
<proteinExistence type="inferred from homology"/>
<dbReference type="Gene3D" id="6.10.250.2860">
    <property type="match status" value="1"/>
</dbReference>
<evidence type="ECO:0000313" key="8">
    <source>
        <dbReference type="Proteomes" id="UP001267426"/>
    </source>
</evidence>
<keyword evidence="5" id="KW-0963">Cytoplasm</keyword>
<comment type="similarity">
    <text evidence="5">Belongs to the TRAFAC class OBG-HflX-like GTPase superfamily. HflX GTPase family.</text>
</comment>
<dbReference type="PIRSF" id="PIRSF006809">
    <property type="entry name" value="GTP-binding_hflX_prd"/>
    <property type="match status" value="1"/>
</dbReference>
<dbReference type="InterPro" id="IPR042108">
    <property type="entry name" value="GTPase_HflX_N_sf"/>
</dbReference>
<evidence type="ECO:0000256" key="3">
    <source>
        <dbReference type="ARBA" id="ARBA00022842"/>
    </source>
</evidence>
<evidence type="ECO:0000259" key="6">
    <source>
        <dbReference type="PROSITE" id="PS51705"/>
    </source>
</evidence>
<keyword evidence="3" id="KW-0460">Magnesium</keyword>
<feature type="domain" description="Hflx-type G" evidence="6">
    <location>
        <begin position="205"/>
        <end position="371"/>
    </location>
</feature>
<evidence type="ECO:0000313" key="7">
    <source>
        <dbReference type="EMBL" id="MDT0630186.1"/>
    </source>
</evidence>
<keyword evidence="2 5" id="KW-0547">Nucleotide-binding</keyword>
<dbReference type="PROSITE" id="PS51705">
    <property type="entry name" value="G_HFLX"/>
    <property type="match status" value="1"/>
</dbReference>
<evidence type="ECO:0000256" key="5">
    <source>
        <dbReference type="HAMAP-Rule" id="MF_00900"/>
    </source>
</evidence>
<dbReference type="Gene3D" id="3.40.50.300">
    <property type="entry name" value="P-loop containing nucleotide triphosphate hydrolases"/>
    <property type="match status" value="1"/>
</dbReference>
<sequence>MTPRPARRRETAILVGVQTPDTTKDDLRDGLDELELLADTAGADTAHRLTQSLPRIHSATFIGKGKVEELRQAAEKHKADLVVFDDDLTPVQVRNLEKALKSEDTEVKLVDRSGLILDIFAERARSSQAKAQVELAQLEYLRSRLTRAWTHLERQKGGIGMRGPGETQIETDRRLIGKRIAVLKDQLDTIDRQRTTQRKGRADETRVALVGYTNAGKSTLMNALADESVFAENRLFATLDATTRQVELDTNKSVLLADTVGFIRKLPHALVESFKSTLDETREADLLLHVVDVTHPNAEDHVRVVNETLKELGALDKPTLMVFNKVDALEDRGLLDALRAQYDDAVFISAARGIGLDDLRERTLALVESDYVDRTAILPVTEAKARAHVHRVAEVTDEEVGYAEDAFDASAGRVPVVRLWFRASRKNAPDLDRMLERYGSLRWDEAIADPAGDGAETPATLADRAE</sequence>
<name>A0ABU3BLT2_9BACT</name>
<comment type="function">
    <text evidence="5">GTPase that associates with the 50S ribosomal subunit and may have a role during protein synthesis or ribosome biogenesis.</text>
</comment>
<gene>
    <name evidence="5 7" type="primary">hflX</name>
    <name evidence="7" type="ORF">RM540_00360</name>
</gene>
<dbReference type="PANTHER" id="PTHR10229:SF0">
    <property type="entry name" value="GTP-BINDING PROTEIN 6-RELATED"/>
    <property type="match status" value="1"/>
</dbReference>
<dbReference type="NCBIfam" id="TIGR03156">
    <property type="entry name" value="GTP_HflX"/>
    <property type="match status" value="1"/>
</dbReference>
<keyword evidence="1" id="KW-0479">Metal-binding</keyword>
<keyword evidence="4 5" id="KW-0342">GTP-binding</keyword>
<dbReference type="PRINTS" id="PR00326">
    <property type="entry name" value="GTP1OBG"/>
</dbReference>
<comment type="subunit">
    <text evidence="5">Monomer. Associates with the 50S ribosomal subunit.</text>
</comment>
<dbReference type="InterPro" id="IPR006073">
    <property type="entry name" value="GTP-bd"/>
</dbReference>
<keyword evidence="8" id="KW-1185">Reference proteome</keyword>
<dbReference type="RefSeq" id="WP_311661135.1">
    <property type="nucleotide sequence ID" value="NZ_JAVRHT010000001.1"/>
</dbReference>
<dbReference type="InterPro" id="IPR016496">
    <property type="entry name" value="GTPase_HflX"/>
</dbReference>
<dbReference type="InterPro" id="IPR032305">
    <property type="entry name" value="GTP-bd_M"/>
</dbReference>
<accession>A0ABU3BLT2</accession>
<dbReference type="Pfam" id="PF16360">
    <property type="entry name" value="GTP-bdg_M"/>
    <property type="match status" value="1"/>
</dbReference>
<evidence type="ECO:0000256" key="2">
    <source>
        <dbReference type="ARBA" id="ARBA00022741"/>
    </source>
</evidence>
<dbReference type="Proteomes" id="UP001267426">
    <property type="component" value="Unassembled WGS sequence"/>
</dbReference>
<comment type="subcellular location">
    <subcellularLocation>
        <location evidence="5">Cytoplasm</location>
    </subcellularLocation>
    <text evidence="5">May associate with membranes.</text>
</comment>
<dbReference type="InterPro" id="IPR027417">
    <property type="entry name" value="P-loop_NTPase"/>
</dbReference>
<dbReference type="InterPro" id="IPR025121">
    <property type="entry name" value="GTPase_HflX_N"/>
</dbReference>
<evidence type="ECO:0000256" key="1">
    <source>
        <dbReference type="ARBA" id="ARBA00022723"/>
    </source>
</evidence>
<dbReference type="Gene3D" id="3.40.50.11060">
    <property type="entry name" value="GTPase HflX, N-terminal domain"/>
    <property type="match status" value="1"/>
</dbReference>
<organism evidence="7 8">
    <name type="scientific">Rubrivirga litoralis</name>
    <dbReference type="NCBI Taxonomy" id="3075598"/>
    <lineage>
        <taxon>Bacteria</taxon>
        <taxon>Pseudomonadati</taxon>
        <taxon>Rhodothermota</taxon>
        <taxon>Rhodothermia</taxon>
        <taxon>Rhodothermales</taxon>
        <taxon>Rubricoccaceae</taxon>
        <taxon>Rubrivirga</taxon>
    </lineage>
</organism>
<dbReference type="Pfam" id="PF01926">
    <property type="entry name" value="MMR_HSR1"/>
    <property type="match status" value="1"/>
</dbReference>
<comment type="caution">
    <text evidence="7">The sequence shown here is derived from an EMBL/GenBank/DDBJ whole genome shotgun (WGS) entry which is preliminary data.</text>
</comment>
<dbReference type="HAMAP" id="MF_00900">
    <property type="entry name" value="GTPase_HflX"/>
    <property type="match status" value="1"/>
</dbReference>
<dbReference type="EMBL" id="JAVRHT010000001">
    <property type="protein sequence ID" value="MDT0630186.1"/>
    <property type="molecule type" value="Genomic_DNA"/>
</dbReference>
<evidence type="ECO:0000256" key="4">
    <source>
        <dbReference type="ARBA" id="ARBA00023134"/>
    </source>
</evidence>
<dbReference type="SUPFAM" id="SSF52540">
    <property type="entry name" value="P-loop containing nucleoside triphosphate hydrolases"/>
    <property type="match status" value="1"/>
</dbReference>
<protein>
    <recommendedName>
        <fullName evidence="5">GTPase HflX</fullName>
    </recommendedName>
    <alternativeName>
        <fullName evidence="5">GTP-binding protein HflX</fullName>
    </alternativeName>
</protein>
<dbReference type="Pfam" id="PF13167">
    <property type="entry name" value="GTP-bdg_N"/>
    <property type="match status" value="1"/>
</dbReference>
<dbReference type="CDD" id="cd01878">
    <property type="entry name" value="HflX"/>
    <property type="match status" value="1"/>
</dbReference>
<reference evidence="7 8" key="1">
    <citation type="submission" date="2023-09" db="EMBL/GenBank/DDBJ databases">
        <authorList>
            <person name="Rey-Velasco X."/>
        </authorList>
    </citation>
    <scope>NUCLEOTIDE SEQUENCE [LARGE SCALE GENOMIC DNA]</scope>
    <source>
        <strain evidence="7 8">F394</strain>
    </source>
</reference>
<dbReference type="PANTHER" id="PTHR10229">
    <property type="entry name" value="GTP-BINDING PROTEIN HFLX"/>
    <property type="match status" value="1"/>
</dbReference>